<dbReference type="InterPro" id="IPR006146">
    <property type="entry name" value="5'-Nucleotdase_CS"/>
</dbReference>
<dbReference type="InterPro" id="IPR036907">
    <property type="entry name" value="5'-Nucleotdase_C_sf"/>
</dbReference>
<dbReference type="PROSITE" id="PS00785">
    <property type="entry name" value="5_NUCLEOTIDASE_1"/>
    <property type="match status" value="1"/>
</dbReference>
<dbReference type="PANTHER" id="PTHR11575">
    <property type="entry name" value="5'-NUCLEOTIDASE-RELATED"/>
    <property type="match status" value="1"/>
</dbReference>
<feature type="domain" description="SLH" evidence="3">
    <location>
        <begin position="537"/>
        <end position="600"/>
    </location>
</feature>
<reference evidence="4 5" key="1">
    <citation type="journal article" date="2012" name="PLoS ONE">
        <title>The purine-utilizing bacterium Clostridium acidurici 9a: a genome-guided metabolic reconsideration.</title>
        <authorList>
            <person name="Hartwich K."/>
            <person name="Poehlein A."/>
            <person name="Daniel R."/>
        </authorList>
    </citation>
    <scope>NUCLEOTIDE SEQUENCE [LARGE SCALE GENOMIC DNA]</scope>
    <source>
        <strain evidence="5">ATCC 7906 / DSM 604 / BCRC 14475 / CIP 104303 / KCTC 5404 / NCIMB 10678 / 9a</strain>
    </source>
</reference>
<dbReference type="STRING" id="1128398.Curi_c26850"/>
<dbReference type="GO" id="GO:0030288">
    <property type="term" value="C:outer membrane-bounded periplasmic space"/>
    <property type="evidence" value="ECO:0007669"/>
    <property type="project" value="TreeGrafter"/>
</dbReference>
<dbReference type="InterPro" id="IPR008334">
    <property type="entry name" value="5'-Nucleotdase_C"/>
</dbReference>
<feature type="domain" description="SLH" evidence="3">
    <location>
        <begin position="662"/>
        <end position="721"/>
    </location>
</feature>
<dbReference type="PRINTS" id="PR01607">
    <property type="entry name" value="APYRASEFAMLY"/>
</dbReference>
<dbReference type="PATRIC" id="fig|1128398.3.peg.2767"/>
<dbReference type="SUPFAM" id="SSF56300">
    <property type="entry name" value="Metallo-dependent phosphatases"/>
    <property type="match status" value="1"/>
</dbReference>
<dbReference type="eggNOG" id="COG0737">
    <property type="taxonomic scope" value="Bacteria"/>
</dbReference>
<accession>K0B0Y1</accession>
<dbReference type="InterPro" id="IPR001119">
    <property type="entry name" value="SLH_dom"/>
</dbReference>
<keyword evidence="2 4" id="KW-0378">Hydrolase</keyword>
<dbReference type="InterPro" id="IPR029052">
    <property type="entry name" value="Metallo-depent_PP-like"/>
</dbReference>
<evidence type="ECO:0000313" key="5">
    <source>
        <dbReference type="Proteomes" id="UP000006094"/>
    </source>
</evidence>
<organism evidence="4 5">
    <name type="scientific">Gottschalkia acidurici (strain ATCC 7906 / DSM 604 / BCRC 14475 / CIP 104303 / KCTC 5404 / NCIMB 10678 / 9a)</name>
    <name type="common">Clostridium acidurici</name>
    <dbReference type="NCBI Taxonomy" id="1128398"/>
    <lineage>
        <taxon>Bacteria</taxon>
        <taxon>Bacillati</taxon>
        <taxon>Bacillota</taxon>
        <taxon>Tissierellia</taxon>
        <taxon>Tissierellales</taxon>
        <taxon>Gottschalkiaceae</taxon>
        <taxon>Gottschalkia</taxon>
    </lineage>
</organism>
<dbReference type="EC" id="3.1.3.5" evidence="4"/>
<dbReference type="Gene3D" id="3.60.21.10">
    <property type="match status" value="1"/>
</dbReference>
<dbReference type="PANTHER" id="PTHR11575:SF24">
    <property type="entry name" value="5'-NUCLEOTIDASE"/>
    <property type="match status" value="1"/>
</dbReference>
<proteinExistence type="inferred from homology"/>
<dbReference type="GO" id="GO:0009166">
    <property type="term" value="P:nucleotide catabolic process"/>
    <property type="evidence" value="ECO:0007669"/>
    <property type="project" value="InterPro"/>
</dbReference>
<dbReference type="InterPro" id="IPR006179">
    <property type="entry name" value="5_nucleotidase/apyrase"/>
</dbReference>
<comment type="similarity">
    <text evidence="2">Belongs to the 5'-nucleotidase family.</text>
</comment>
<dbReference type="KEGG" id="cad:Curi_c26850"/>
<evidence type="ECO:0000256" key="1">
    <source>
        <dbReference type="ARBA" id="ARBA00022729"/>
    </source>
</evidence>
<dbReference type="OrthoDB" id="7820733at2"/>
<dbReference type="eggNOG" id="COG5492">
    <property type="taxonomic scope" value="Bacteria"/>
</dbReference>
<dbReference type="InterPro" id="IPR004843">
    <property type="entry name" value="Calcineurin-like_PHP"/>
</dbReference>
<gene>
    <name evidence="4" type="primary">ushA</name>
    <name evidence="4" type="ordered locus">Curi_c26850</name>
</gene>
<dbReference type="GO" id="GO:0046872">
    <property type="term" value="F:metal ion binding"/>
    <property type="evidence" value="ECO:0007669"/>
    <property type="project" value="InterPro"/>
</dbReference>
<dbReference type="Gene3D" id="3.90.780.10">
    <property type="entry name" value="5'-Nucleotidase, C-terminal domain"/>
    <property type="match status" value="1"/>
</dbReference>
<dbReference type="GO" id="GO:0008253">
    <property type="term" value="F:5'-nucleotidase activity"/>
    <property type="evidence" value="ECO:0007669"/>
    <property type="project" value="UniProtKB-EC"/>
</dbReference>
<keyword evidence="5" id="KW-1185">Reference proteome</keyword>
<dbReference type="EMBL" id="CP003326">
    <property type="protein sequence ID" value="AFS79678.1"/>
    <property type="molecule type" value="Genomic_DNA"/>
</dbReference>
<dbReference type="Proteomes" id="UP000006094">
    <property type="component" value="Chromosome"/>
</dbReference>
<dbReference type="HOGENOM" id="CLU_005854_7_3_9"/>
<protein>
    <submittedName>
        <fullName evidence="4">Bifunctional UDP-sugar hydrolase/5'-nucleotidase periplasmic UshA</fullName>
        <ecNumber evidence="4">3.1.3.5</ecNumber>
    </submittedName>
</protein>
<evidence type="ECO:0000259" key="3">
    <source>
        <dbReference type="PROSITE" id="PS51272"/>
    </source>
</evidence>
<dbReference type="GO" id="GO:0000166">
    <property type="term" value="F:nucleotide binding"/>
    <property type="evidence" value="ECO:0007669"/>
    <property type="project" value="UniProtKB-KW"/>
</dbReference>
<dbReference type="RefSeq" id="WP_014968812.1">
    <property type="nucleotide sequence ID" value="NC_018664.1"/>
</dbReference>
<dbReference type="AlphaFoldDB" id="K0B0Y1"/>
<name>K0B0Y1_GOTA9</name>
<dbReference type="PROSITE" id="PS51272">
    <property type="entry name" value="SLH"/>
    <property type="match status" value="3"/>
</dbReference>
<feature type="domain" description="SLH" evidence="3">
    <location>
        <begin position="601"/>
        <end position="659"/>
    </location>
</feature>
<keyword evidence="2" id="KW-0547">Nucleotide-binding</keyword>
<keyword evidence="1" id="KW-0732">Signal</keyword>
<evidence type="ECO:0000256" key="2">
    <source>
        <dbReference type="RuleBase" id="RU362119"/>
    </source>
</evidence>
<dbReference type="Pfam" id="PF02872">
    <property type="entry name" value="5_nucleotid_C"/>
    <property type="match status" value="1"/>
</dbReference>
<dbReference type="Pfam" id="PF00149">
    <property type="entry name" value="Metallophos"/>
    <property type="match status" value="1"/>
</dbReference>
<dbReference type="SUPFAM" id="SSF55816">
    <property type="entry name" value="5'-nucleotidase (syn. UDP-sugar hydrolase), C-terminal domain"/>
    <property type="match status" value="1"/>
</dbReference>
<sequence>MYNRSSRIPSFLLALTLLLVYIINFSPSNIVHGEKEVTEITIVHTNDIHGRIKEDNSSIGLIKVDAKIKELKEKHSNRVMILDAGDTLHGLPIIGISKGEAMIDIMNTVNYNAMVPGNHDFNYGKDRLLELSKKANFPIIATNIYKEDGERLFSPYVIKEIDGIRLGIFGLSTPETLYKTNPRNVEGLEIKSPIEEARKIIKELKYKEEVDVVIALTHLGMDKSTESQNRSDELAKQVDGIDIIIDGHSHTTLEQGKKVNDTLIVQTGEYTKNIGTINIKIDKSNGKKKIVSQGKLITKEQTKDLKEDMKLKKVIEKIEKENEKVTSKVVGKSEVMLDGERENVRAKETNLGNLIADSMIDATGADIAITNGGGIRSSIDMGEITKRDIITALPFGNYVVTKEVKGIDILKSLEYGVSDYPNPKGAFPHVGGIKFKIDTSKESGNRVHDVTIKGKKLDLDRKYVLATNDFIAAGGDNYTMFKDYKILNEYLGLDEILTSYIEKKGKINIKVGGRITEATKKTESNHNLEPSINDFSKYNKTFNDIDNSWAKSYIELLSSRNIVRGVDNNNFKPDEKVTRAQFIETLVNSLDLKKGKNKVSFRDIEEKDWYKDHIEIAASIGIVEGYGEDFMPNNYITREEMVTLVTRSLEHMNDSKNYEEKDLSFKDKDSISDWAKSSIKVSVNKELVNGLESDIFLPKEEATKAQSATIIYRMLKYMNKI</sequence>
<evidence type="ECO:0000313" key="4">
    <source>
        <dbReference type="EMBL" id="AFS79678.1"/>
    </source>
</evidence>
<dbReference type="Pfam" id="PF00395">
    <property type="entry name" value="SLH"/>
    <property type="match status" value="3"/>
</dbReference>